<keyword evidence="1" id="KW-0472">Membrane</keyword>
<dbReference type="Gene3D" id="1.20.1640.10">
    <property type="entry name" value="Multidrug efflux transporter AcrB transmembrane domain"/>
    <property type="match status" value="2"/>
</dbReference>
<evidence type="ECO:0000256" key="1">
    <source>
        <dbReference type="SAM" id="Phobius"/>
    </source>
</evidence>
<dbReference type="GO" id="GO:0005886">
    <property type="term" value="C:plasma membrane"/>
    <property type="evidence" value="ECO:0007669"/>
    <property type="project" value="TreeGrafter"/>
</dbReference>
<feature type="transmembrane region" description="Helical" evidence="1">
    <location>
        <begin position="460"/>
        <end position="483"/>
    </location>
</feature>
<dbReference type="RefSeq" id="WP_079493860.1">
    <property type="nucleotide sequence ID" value="NZ_FUZT01000010.1"/>
</dbReference>
<dbReference type="PANTHER" id="PTHR32063:SF0">
    <property type="entry name" value="SWARMING MOTILITY PROTEIN SWRC"/>
    <property type="match status" value="1"/>
</dbReference>
<accession>A0A1T5M4M2</accession>
<dbReference type="STRING" id="36842.SAMN02194393_03840"/>
<feature type="transmembrane region" description="Helical" evidence="1">
    <location>
        <begin position="357"/>
        <end position="376"/>
    </location>
</feature>
<dbReference type="PANTHER" id="PTHR32063">
    <property type="match status" value="1"/>
</dbReference>
<gene>
    <name evidence="2" type="ORF">SAMN02194393_03840</name>
</gene>
<dbReference type="InterPro" id="IPR027463">
    <property type="entry name" value="AcrB_DN_DC_subdom"/>
</dbReference>
<dbReference type="PRINTS" id="PR00702">
    <property type="entry name" value="ACRIFLAVINRP"/>
</dbReference>
<organism evidence="2 3">
    <name type="scientific">Maledivibacter halophilus</name>
    <dbReference type="NCBI Taxonomy" id="36842"/>
    <lineage>
        <taxon>Bacteria</taxon>
        <taxon>Bacillati</taxon>
        <taxon>Bacillota</taxon>
        <taxon>Clostridia</taxon>
        <taxon>Peptostreptococcales</taxon>
        <taxon>Caminicellaceae</taxon>
        <taxon>Maledivibacter</taxon>
    </lineage>
</organism>
<feature type="transmembrane region" description="Helical" evidence="1">
    <location>
        <begin position="962"/>
        <end position="984"/>
    </location>
</feature>
<feature type="transmembrane region" description="Helical" evidence="1">
    <location>
        <begin position="12"/>
        <end position="29"/>
    </location>
</feature>
<dbReference type="Gene3D" id="3.30.2090.10">
    <property type="entry name" value="Multidrug efflux transporter AcrB TolC docking domain, DN and DC subdomains"/>
    <property type="match status" value="2"/>
</dbReference>
<feature type="transmembrane region" description="Helical" evidence="1">
    <location>
        <begin position="388"/>
        <end position="408"/>
    </location>
</feature>
<keyword evidence="1" id="KW-0812">Transmembrane</keyword>
<keyword evidence="1" id="KW-1133">Transmembrane helix</keyword>
<dbReference type="AlphaFoldDB" id="A0A1T5M4M2"/>
<dbReference type="Pfam" id="PF00873">
    <property type="entry name" value="ACR_tran"/>
    <property type="match status" value="1"/>
</dbReference>
<dbReference type="GO" id="GO:0042910">
    <property type="term" value="F:xenobiotic transmembrane transporter activity"/>
    <property type="evidence" value="ECO:0007669"/>
    <property type="project" value="TreeGrafter"/>
</dbReference>
<keyword evidence="3" id="KW-1185">Reference proteome</keyword>
<dbReference type="OrthoDB" id="9757876at2"/>
<evidence type="ECO:0000313" key="2">
    <source>
        <dbReference type="EMBL" id="SKC83191.1"/>
    </source>
</evidence>
<dbReference type="SUPFAM" id="SSF82693">
    <property type="entry name" value="Multidrug efflux transporter AcrB pore domain, PN1, PN2, PC1 and PC2 subdomains"/>
    <property type="match status" value="3"/>
</dbReference>
<protein>
    <submittedName>
        <fullName evidence="2">Hydrophobic/amphiphilic exporter-1, HAE1 family</fullName>
    </submittedName>
</protein>
<feature type="transmembrane region" description="Helical" evidence="1">
    <location>
        <begin position="331"/>
        <end position="350"/>
    </location>
</feature>
<name>A0A1T5M4M2_9FIRM</name>
<dbReference type="Proteomes" id="UP000190285">
    <property type="component" value="Unassembled WGS sequence"/>
</dbReference>
<dbReference type="Gene3D" id="3.30.70.1430">
    <property type="entry name" value="Multidrug efflux transporter AcrB pore domain"/>
    <property type="match status" value="2"/>
</dbReference>
<feature type="transmembrane region" description="Helical" evidence="1">
    <location>
        <begin position="916"/>
        <end position="941"/>
    </location>
</feature>
<dbReference type="EMBL" id="FUZT01000010">
    <property type="protein sequence ID" value="SKC83191.1"/>
    <property type="molecule type" value="Genomic_DNA"/>
</dbReference>
<feature type="transmembrane region" description="Helical" evidence="1">
    <location>
        <begin position="886"/>
        <end position="910"/>
    </location>
</feature>
<sequence length="1038" mass="112628">MNLSKIAVRRPVTIAMVTFIVLILGFVSLTKLPIDLFPEIEVPVAIVSTSYSGVGSQEIEELISKPIEEAIATVSDIENVSSISSEGSSVVIAEFSFGTDMDFASLDIREKVDMVKGFLPEDASNPMVLKIDPNAMPIIYLSLSNGGDLAKLQTIGEDIIKPDLERLSGVASVDVSGGYEKQVEVVFNSEKLRGYGLTIDRIAQILRAENLNLPGGAVKKGKQELTIRTMGEFKSLEEIESLPITLPSGGSVYLSDIADVTMGYKDLDVVVKTDGKDSINISIQKQSDSNTVSVANTVNKELEKIKSEFPDINISVVMDQSEFIKDSINNVVKNAIVGAVLAVFILYLFLRNIRTTFIIGTAIPISIIATFILIYFNGITLNMMTLGGLALGVGMLVDNAIVVLENIYRFRQEGYSRKEAAVKGAQEVGMAVTASTLTTIAVFLPMVFVEGITSAIFKEFSLTVAMSLGASLVVSLTLIPMLCSKFLKVDRMQGKKHKGRFRLFDFLYDSFDKVFARIESRYSKILKWALGHRKSTVTIAVLIFVVSMASVAMVGAEFFPETDEGQFTVNISLPEGSDLKNTKAIVLEVEENLRNIEEIETVFSISGSTANSFGSGSSPNIGSVHVVLKDLEERKRSTKEVADQVRGIVKDIPGAEFGVSISSSGMGGGGGAPISIDIKGDDLDVLKQIGEDFKDNIETVEGTREVKSSYGEGIPEVQIKIDRKSASRYGLTASQIASSVKGTVLGQNATKYKFQGEEIDVIIKGDSIFKESISNLGQVSIQSPMGMDIPLDQIADISVDRGPVTINRNDQVRVISVTSQIMGRDLSSITRDIDKVLSDYPMPEGYYYDISGQNEDMQEAFADLFKALLLAIVLVYMIIASQFESLIHPFTIMFSVPLAVSGGMFGLFITSRPLSVPGFIGVIMLAGIVVNNAIVLVDYINTRRSNGEDRKDAIINAGPIRLRPILMTTLTTALGLIPLALGIGEGAETQAPMATVVIGGLILSTVLTLVFIPVLYTIFDDFNGFLKRKVFRRKTSKI</sequence>
<feature type="transmembrane region" description="Helical" evidence="1">
    <location>
        <begin position="860"/>
        <end position="879"/>
    </location>
</feature>
<dbReference type="Gene3D" id="3.30.70.1320">
    <property type="entry name" value="Multidrug efflux transporter AcrB pore domain like"/>
    <property type="match status" value="1"/>
</dbReference>
<dbReference type="SUPFAM" id="SSF82866">
    <property type="entry name" value="Multidrug efflux transporter AcrB transmembrane domain"/>
    <property type="match status" value="2"/>
</dbReference>
<dbReference type="SUPFAM" id="SSF82714">
    <property type="entry name" value="Multidrug efflux transporter AcrB TolC docking domain, DN and DC subdomains"/>
    <property type="match status" value="2"/>
</dbReference>
<proteinExistence type="predicted"/>
<feature type="transmembrane region" description="Helical" evidence="1">
    <location>
        <begin position="537"/>
        <end position="559"/>
    </location>
</feature>
<feature type="transmembrane region" description="Helical" evidence="1">
    <location>
        <begin position="428"/>
        <end position="448"/>
    </location>
</feature>
<dbReference type="InterPro" id="IPR001036">
    <property type="entry name" value="Acrflvin-R"/>
</dbReference>
<feature type="transmembrane region" description="Helical" evidence="1">
    <location>
        <begin position="996"/>
        <end position="1019"/>
    </location>
</feature>
<reference evidence="2 3" key="1">
    <citation type="submission" date="2017-02" db="EMBL/GenBank/DDBJ databases">
        <authorList>
            <person name="Peterson S.W."/>
        </authorList>
    </citation>
    <scope>NUCLEOTIDE SEQUENCE [LARGE SCALE GENOMIC DNA]</scope>
    <source>
        <strain evidence="2 3">M1</strain>
    </source>
</reference>
<evidence type="ECO:0000313" key="3">
    <source>
        <dbReference type="Proteomes" id="UP000190285"/>
    </source>
</evidence>
<dbReference type="Gene3D" id="3.30.70.1440">
    <property type="entry name" value="Multidrug efflux transporter AcrB pore domain"/>
    <property type="match status" value="1"/>
</dbReference>